<protein>
    <submittedName>
        <fullName evidence="2">Phosphopantetheine-binding protein</fullName>
    </submittedName>
</protein>
<feature type="domain" description="Carrier" evidence="1">
    <location>
        <begin position="1"/>
        <end position="78"/>
    </location>
</feature>
<name>A0AAJ1B8F7_MEDGN</name>
<sequence>MMDLKDMVMILKDVDTLDFEEITNQTRVFLDLGIDSLTMMEIICVIENIYNIFFSEEQLSFDENLTIGELIEIINKQLKN</sequence>
<evidence type="ECO:0000259" key="1">
    <source>
        <dbReference type="PROSITE" id="PS50075"/>
    </source>
</evidence>
<reference evidence="2" key="1">
    <citation type="submission" date="2021-10" db="EMBL/GenBank/DDBJ databases">
        <title>Collection of gut derived symbiotic bacterial strains cultured from healthy donors.</title>
        <authorList>
            <person name="Lin H."/>
            <person name="Littmann E."/>
            <person name="Claire K."/>
            <person name="Pamer E."/>
        </authorList>
    </citation>
    <scope>NUCLEOTIDE SEQUENCE</scope>
    <source>
        <strain evidence="2">MSK.23.18</strain>
    </source>
</reference>
<dbReference type="Pfam" id="PF00550">
    <property type="entry name" value="PP-binding"/>
    <property type="match status" value="1"/>
</dbReference>
<evidence type="ECO:0000313" key="3">
    <source>
        <dbReference type="Proteomes" id="UP001297370"/>
    </source>
</evidence>
<comment type="caution">
    <text evidence="2">The sequence shown here is derived from an EMBL/GenBank/DDBJ whole genome shotgun (WGS) entry which is preliminary data.</text>
</comment>
<dbReference type="InterPro" id="IPR036736">
    <property type="entry name" value="ACP-like_sf"/>
</dbReference>
<evidence type="ECO:0000313" key="2">
    <source>
        <dbReference type="EMBL" id="MCB5620830.1"/>
    </source>
</evidence>
<dbReference type="AlphaFoldDB" id="A0AAJ1B8F7"/>
<dbReference type="Gene3D" id="1.10.1200.10">
    <property type="entry name" value="ACP-like"/>
    <property type="match status" value="1"/>
</dbReference>
<gene>
    <name evidence="2" type="ORF">LIQ08_17005</name>
</gene>
<dbReference type="PROSITE" id="PS50075">
    <property type="entry name" value="CARRIER"/>
    <property type="match status" value="1"/>
</dbReference>
<dbReference type="Proteomes" id="UP001297370">
    <property type="component" value="Unassembled WGS sequence"/>
</dbReference>
<accession>A0AAJ1B8F7</accession>
<dbReference type="EMBL" id="JAJBOM010000036">
    <property type="protein sequence ID" value="MCB5620830.1"/>
    <property type="molecule type" value="Genomic_DNA"/>
</dbReference>
<organism evidence="2 3">
    <name type="scientific">Mediterraneibacter gnavus</name>
    <name type="common">Ruminococcus gnavus</name>
    <dbReference type="NCBI Taxonomy" id="33038"/>
    <lineage>
        <taxon>Bacteria</taxon>
        <taxon>Bacillati</taxon>
        <taxon>Bacillota</taxon>
        <taxon>Clostridia</taxon>
        <taxon>Lachnospirales</taxon>
        <taxon>Lachnospiraceae</taxon>
        <taxon>Mediterraneibacter</taxon>
    </lineage>
</organism>
<dbReference type="RefSeq" id="WP_173867683.1">
    <property type="nucleotide sequence ID" value="NZ_JAAIQY010000037.1"/>
</dbReference>
<dbReference type="SUPFAM" id="SSF47336">
    <property type="entry name" value="ACP-like"/>
    <property type="match status" value="1"/>
</dbReference>
<dbReference type="InterPro" id="IPR009081">
    <property type="entry name" value="PP-bd_ACP"/>
</dbReference>
<proteinExistence type="predicted"/>